<dbReference type="NCBIfam" id="NF008035">
    <property type="entry name" value="PRK10767.1"/>
    <property type="match status" value="1"/>
</dbReference>
<comment type="caution">
    <text evidence="9">Lacks conserved residue(s) required for the propagation of feature annotation.</text>
</comment>
<accession>A0ABW2SLL9</accession>
<keyword evidence="8 9" id="KW-0143">Chaperone</keyword>
<dbReference type="CDD" id="cd10747">
    <property type="entry name" value="DnaJ_C"/>
    <property type="match status" value="1"/>
</dbReference>
<comment type="subunit">
    <text evidence="9">Homodimer.</text>
</comment>
<comment type="cofactor">
    <cofactor evidence="9">
        <name>Zn(2+)</name>
        <dbReference type="ChEBI" id="CHEBI:29105"/>
    </cofactor>
    <text evidence="9">Binds 2 Zn(2+) ions per monomer.</text>
</comment>
<dbReference type="PROSITE" id="PS00636">
    <property type="entry name" value="DNAJ_1"/>
    <property type="match status" value="1"/>
</dbReference>
<evidence type="ECO:0000256" key="5">
    <source>
        <dbReference type="ARBA" id="ARBA00022771"/>
    </source>
</evidence>
<reference evidence="15" key="1">
    <citation type="journal article" date="2019" name="Int. J. Syst. Evol. Microbiol.">
        <title>The Global Catalogue of Microorganisms (GCM) 10K type strain sequencing project: providing services to taxonomists for standard genome sequencing and annotation.</title>
        <authorList>
            <consortium name="The Broad Institute Genomics Platform"/>
            <consortium name="The Broad Institute Genome Sequencing Center for Infectious Disease"/>
            <person name="Wu L."/>
            <person name="Ma J."/>
        </authorList>
    </citation>
    <scope>NUCLEOTIDE SEQUENCE [LARGE SCALE GENOMIC DNA]</scope>
    <source>
        <strain evidence="15">CCUG 56698</strain>
    </source>
</reference>
<dbReference type="InterPro" id="IPR002939">
    <property type="entry name" value="DnaJ_C"/>
</dbReference>
<dbReference type="Pfam" id="PF01556">
    <property type="entry name" value="DnaJ_C"/>
    <property type="match status" value="1"/>
</dbReference>
<dbReference type="PANTHER" id="PTHR43096:SF48">
    <property type="entry name" value="CHAPERONE PROTEIN DNAJ"/>
    <property type="match status" value="1"/>
</dbReference>
<evidence type="ECO:0000313" key="14">
    <source>
        <dbReference type="EMBL" id="MFC7580942.1"/>
    </source>
</evidence>
<feature type="binding site" evidence="9">
    <location>
        <position position="144"/>
    </location>
    <ligand>
        <name>Zn(2+)</name>
        <dbReference type="ChEBI" id="CHEBI:29105"/>
        <label>1</label>
    </ligand>
</feature>
<dbReference type="SUPFAM" id="SSF46565">
    <property type="entry name" value="Chaperone J-domain"/>
    <property type="match status" value="1"/>
</dbReference>
<comment type="domain">
    <text evidence="9">The J domain is necessary and sufficient to stimulate DnaK ATPase activity. Zinc center 1 plays an important role in the autonomous, DnaK-independent chaperone activity of DnaJ. Zinc center 2 is essential for interaction with DnaK and for DnaJ activity.</text>
</comment>
<dbReference type="Pfam" id="PF00684">
    <property type="entry name" value="DnaJ_CXXCXGXG"/>
    <property type="match status" value="1"/>
</dbReference>
<feature type="region of interest" description="Disordered" evidence="11">
    <location>
        <begin position="353"/>
        <end position="374"/>
    </location>
</feature>
<dbReference type="PANTHER" id="PTHR43096">
    <property type="entry name" value="DNAJ HOMOLOG 1, MITOCHONDRIAL-RELATED"/>
    <property type="match status" value="1"/>
</dbReference>
<dbReference type="InterPro" id="IPR012724">
    <property type="entry name" value="DnaJ"/>
</dbReference>
<keyword evidence="3 9" id="KW-0479">Metal-binding</keyword>
<dbReference type="EMBL" id="JBHTEF010000001">
    <property type="protein sequence ID" value="MFC7580942.1"/>
    <property type="molecule type" value="Genomic_DNA"/>
</dbReference>
<keyword evidence="1 9" id="KW-0963">Cytoplasm</keyword>
<dbReference type="InterPro" id="IPR008971">
    <property type="entry name" value="HSP40/DnaJ_pept-bd"/>
</dbReference>
<dbReference type="RefSeq" id="WP_291498287.1">
    <property type="nucleotide sequence ID" value="NZ_JBHTEF010000001.1"/>
</dbReference>
<feature type="domain" description="J" evidence="12">
    <location>
        <begin position="3"/>
        <end position="66"/>
    </location>
</feature>
<dbReference type="Gene3D" id="2.60.260.20">
    <property type="entry name" value="Urease metallochaperone UreE, N-terminal domain"/>
    <property type="match status" value="2"/>
</dbReference>
<feature type="binding site" evidence="9">
    <location>
        <position position="158"/>
    </location>
    <ligand>
        <name>Zn(2+)</name>
        <dbReference type="ChEBI" id="CHEBI:29105"/>
        <label>2</label>
    </ligand>
</feature>
<dbReference type="InterPro" id="IPR001305">
    <property type="entry name" value="HSP_DnaJ_Cys-rich_dom"/>
</dbReference>
<dbReference type="SUPFAM" id="SSF57938">
    <property type="entry name" value="DnaJ/Hsp40 cysteine-rich domain"/>
    <property type="match status" value="1"/>
</dbReference>
<dbReference type="CDD" id="cd06257">
    <property type="entry name" value="DnaJ"/>
    <property type="match status" value="1"/>
</dbReference>
<evidence type="ECO:0000259" key="13">
    <source>
        <dbReference type="PROSITE" id="PS51188"/>
    </source>
</evidence>
<organism evidence="14 15">
    <name type="scientific">Schaalia naturae</name>
    <dbReference type="NCBI Taxonomy" id="635203"/>
    <lineage>
        <taxon>Bacteria</taxon>
        <taxon>Bacillati</taxon>
        <taxon>Actinomycetota</taxon>
        <taxon>Actinomycetes</taxon>
        <taxon>Actinomycetales</taxon>
        <taxon>Actinomycetaceae</taxon>
        <taxon>Schaalia</taxon>
    </lineage>
</organism>
<proteinExistence type="inferred from homology"/>
<dbReference type="PRINTS" id="PR00625">
    <property type="entry name" value="JDOMAIN"/>
</dbReference>
<dbReference type="InterPro" id="IPR036410">
    <property type="entry name" value="HSP_DnaJ_Cys-rich_dom_sf"/>
</dbReference>
<dbReference type="HAMAP" id="MF_01152">
    <property type="entry name" value="DnaJ"/>
    <property type="match status" value="1"/>
</dbReference>
<dbReference type="Proteomes" id="UP001596527">
    <property type="component" value="Unassembled WGS sequence"/>
</dbReference>
<dbReference type="CDD" id="cd10719">
    <property type="entry name" value="DnaJ_zf"/>
    <property type="match status" value="1"/>
</dbReference>
<feature type="binding site" evidence="9">
    <location>
        <position position="141"/>
    </location>
    <ligand>
        <name>Zn(2+)</name>
        <dbReference type="ChEBI" id="CHEBI:29105"/>
        <label>1</label>
    </ligand>
</feature>
<comment type="similarity">
    <text evidence="9">Belongs to the DnaJ family.</text>
</comment>
<evidence type="ECO:0000313" key="15">
    <source>
        <dbReference type="Proteomes" id="UP001596527"/>
    </source>
</evidence>
<comment type="function">
    <text evidence="9">Participates actively in the response to hyperosmotic and heat shock by preventing the aggregation of stress-denatured proteins and by disaggregating proteins, also in an autonomous, DnaK-independent fashion. Unfolded proteins bind initially to DnaJ; upon interaction with the DnaJ-bound protein, DnaK hydrolyzes its bound ATP, resulting in the formation of a stable complex. GrpE releases ADP from DnaK; ATP binding to DnaK triggers the release of the substrate protein, thus completing the reaction cycle. Several rounds of ATP-dependent interactions between DnaJ, DnaK and GrpE are required for fully efficient folding. Also involved, together with DnaK and GrpE, in the DNA replication of plasmids through activation of initiation proteins.</text>
</comment>
<dbReference type="Pfam" id="PF00226">
    <property type="entry name" value="DnaJ"/>
    <property type="match status" value="1"/>
</dbReference>
<feature type="binding site" evidence="9">
    <location>
        <position position="201"/>
    </location>
    <ligand>
        <name>Zn(2+)</name>
        <dbReference type="ChEBI" id="CHEBI:29105"/>
        <label>1</label>
    </ligand>
</feature>
<keyword evidence="4 9" id="KW-0677">Repeat</keyword>
<evidence type="ECO:0000256" key="6">
    <source>
        <dbReference type="ARBA" id="ARBA00022833"/>
    </source>
</evidence>
<keyword evidence="15" id="KW-1185">Reference proteome</keyword>
<evidence type="ECO:0000256" key="4">
    <source>
        <dbReference type="ARBA" id="ARBA00022737"/>
    </source>
</evidence>
<feature type="binding site" evidence="9">
    <location>
        <position position="187"/>
    </location>
    <ligand>
        <name>Zn(2+)</name>
        <dbReference type="ChEBI" id="CHEBI:29105"/>
        <label>2</label>
    </ligand>
</feature>
<evidence type="ECO:0000256" key="7">
    <source>
        <dbReference type="ARBA" id="ARBA00023016"/>
    </source>
</evidence>
<dbReference type="PROSITE" id="PS50076">
    <property type="entry name" value="DNAJ_2"/>
    <property type="match status" value="1"/>
</dbReference>
<feature type="zinc finger region" description="CR-type" evidence="10">
    <location>
        <begin position="128"/>
        <end position="210"/>
    </location>
</feature>
<gene>
    <name evidence="9 14" type="primary">dnaJ</name>
    <name evidence="14" type="ORF">ACFQWG_06995</name>
</gene>
<dbReference type="PROSITE" id="PS51188">
    <property type="entry name" value="ZF_CR"/>
    <property type="match status" value="1"/>
</dbReference>
<dbReference type="Gene3D" id="2.10.230.10">
    <property type="entry name" value="Heat shock protein DnaJ, cysteine-rich domain"/>
    <property type="match status" value="1"/>
</dbReference>
<keyword evidence="2 9" id="KW-0235">DNA replication</keyword>
<comment type="subcellular location">
    <subcellularLocation>
        <location evidence="9">Cytoplasm</location>
    </subcellularLocation>
</comment>
<name>A0ABW2SLL9_9ACTO</name>
<dbReference type="SMART" id="SM00271">
    <property type="entry name" value="DnaJ"/>
    <property type="match status" value="1"/>
</dbReference>
<dbReference type="InterPro" id="IPR036869">
    <property type="entry name" value="J_dom_sf"/>
</dbReference>
<dbReference type="InterPro" id="IPR018253">
    <property type="entry name" value="DnaJ_domain_CS"/>
</dbReference>
<feature type="binding site" evidence="9">
    <location>
        <position position="184"/>
    </location>
    <ligand>
        <name>Zn(2+)</name>
        <dbReference type="ChEBI" id="CHEBI:29105"/>
        <label>2</label>
    </ligand>
</feature>
<evidence type="ECO:0000259" key="12">
    <source>
        <dbReference type="PROSITE" id="PS50076"/>
    </source>
</evidence>
<keyword evidence="5 9" id="KW-0863">Zinc-finger</keyword>
<evidence type="ECO:0000256" key="9">
    <source>
        <dbReference type="HAMAP-Rule" id="MF_01152"/>
    </source>
</evidence>
<dbReference type="InterPro" id="IPR001623">
    <property type="entry name" value="DnaJ_domain"/>
</dbReference>
<feature type="domain" description="CR-type" evidence="13">
    <location>
        <begin position="128"/>
        <end position="210"/>
    </location>
</feature>
<sequence length="374" mass="40825">MNDYYEILGVPRDASQDQIKKAYRKKARQLHPDYAGPESEEAFKDLSVAYETLSDPQKRQMYDLGGPEAVHGGGAGGMGGDGFGFADIFESMFGGSSFASSSGPIPRARRGQDQLLAVEVTLEEETFGATKDISLDTYIRCPRCEGTCCEPGTRPQTCPVCRGTGSVTRVQRSLLGNIRTQTPCSACQGHGSTIPSPCHECSGEGRVRTRRRMSVDIPVGVDNGTRIRLSGRGEVGPAGGPAGDLYLEVREKKHPIFTRRGDDLHTWITVPMTTASLGTVFQLQTLDGPREVTIGAGTQPQEEIVLKGLGVGRLQRSGRGDLRVHVDVEIPRRLDDRARELLEQLADLRGESRVEPHRGDQSMFDRLRDKLSGQ</sequence>
<evidence type="ECO:0000256" key="10">
    <source>
        <dbReference type="PROSITE-ProRule" id="PRU00546"/>
    </source>
</evidence>
<keyword evidence="6 9" id="KW-0862">Zinc</keyword>
<evidence type="ECO:0000256" key="1">
    <source>
        <dbReference type="ARBA" id="ARBA00022490"/>
    </source>
</evidence>
<dbReference type="Gene3D" id="1.10.287.110">
    <property type="entry name" value="DnaJ domain"/>
    <property type="match status" value="1"/>
</dbReference>
<keyword evidence="7 9" id="KW-0346">Stress response</keyword>
<feature type="binding site" evidence="9">
    <location>
        <position position="198"/>
    </location>
    <ligand>
        <name>Zn(2+)</name>
        <dbReference type="ChEBI" id="CHEBI:29105"/>
        <label>1</label>
    </ligand>
</feature>
<evidence type="ECO:0000256" key="2">
    <source>
        <dbReference type="ARBA" id="ARBA00022705"/>
    </source>
</evidence>
<protein>
    <recommendedName>
        <fullName evidence="9">Chaperone protein DnaJ</fullName>
    </recommendedName>
</protein>
<comment type="caution">
    <text evidence="14">The sequence shown here is derived from an EMBL/GenBank/DDBJ whole genome shotgun (WGS) entry which is preliminary data.</text>
</comment>
<evidence type="ECO:0000256" key="8">
    <source>
        <dbReference type="ARBA" id="ARBA00023186"/>
    </source>
</evidence>
<dbReference type="SUPFAM" id="SSF49493">
    <property type="entry name" value="HSP40/DnaJ peptide-binding domain"/>
    <property type="match status" value="2"/>
</dbReference>
<evidence type="ECO:0000256" key="11">
    <source>
        <dbReference type="SAM" id="MobiDB-lite"/>
    </source>
</evidence>
<feature type="binding site" evidence="9">
    <location>
        <position position="161"/>
    </location>
    <ligand>
        <name>Zn(2+)</name>
        <dbReference type="ChEBI" id="CHEBI:29105"/>
        <label>2</label>
    </ligand>
</feature>
<evidence type="ECO:0000256" key="3">
    <source>
        <dbReference type="ARBA" id="ARBA00022723"/>
    </source>
</evidence>